<keyword evidence="1" id="KW-0812">Transmembrane</keyword>
<evidence type="ECO:0000313" key="2">
    <source>
        <dbReference type="EMBL" id="OGY29632.1"/>
    </source>
</evidence>
<evidence type="ECO:0000256" key="1">
    <source>
        <dbReference type="SAM" id="Phobius"/>
    </source>
</evidence>
<evidence type="ECO:0000313" key="3">
    <source>
        <dbReference type="Proteomes" id="UP000177821"/>
    </source>
</evidence>
<dbReference type="AlphaFoldDB" id="A0A1G1WPF6"/>
<accession>A0A1G1WPF6</accession>
<evidence type="ECO:0008006" key="4">
    <source>
        <dbReference type="Google" id="ProtNLM"/>
    </source>
</evidence>
<keyword evidence="1" id="KW-1133">Transmembrane helix</keyword>
<sequence length="290" mass="32441">MIATAYQPEVSSKRTSFLGRLLWLAKSPFGAFVALTTAIAFVITCRAYYQNEIIEQGFLVGVVIWVLWVLVGVIGIRMLFFLIDVVFLGKDGVESWNTRFAEEDDSRERGHFPPLWDLMIIFSPLWIVTIVSCFIFATPVSGKTWVIGERSTGYDGWVAAIPFVQPIKGIKLNQTVTYKVSGITKDGVQVLATVSGEFALHPDYQVVLNFARRYESPDEAIRSFLGDSFNEGFVTYVATKTRSELTDLLGLEAGTIQGLNNDALRKFGVVWDGPFKISDLHPTFALDRFL</sequence>
<comment type="caution">
    <text evidence="2">The sequence shown here is derived from an EMBL/GenBank/DDBJ whole genome shotgun (WGS) entry which is preliminary data.</text>
</comment>
<name>A0A1G1WPF6_9BACT</name>
<protein>
    <recommendedName>
        <fullName evidence="4">Band 7 domain-containing protein</fullName>
    </recommendedName>
</protein>
<dbReference type="Proteomes" id="UP000177821">
    <property type="component" value="Unassembled WGS sequence"/>
</dbReference>
<feature type="transmembrane region" description="Helical" evidence="1">
    <location>
        <begin position="58"/>
        <end position="83"/>
    </location>
</feature>
<dbReference type="EMBL" id="MHCX01000020">
    <property type="protein sequence ID" value="OGY29632.1"/>
    <property type="molecule type" value="Genomic_DNA"/>
</dbReference>
<gene>
    <name evidence="2" type="ORF">A3J50_00270</name>
</gene>
<proteinExistence type="predicted"/>
<organism evidence="2 3">
    <name type="scientific">Candidatus Woykebacteria bacterium RIFCSPHIGHO2_02_FULL_43_16b</name>
    <dbReference type="NCBI Taxonomy" id="1802601"/>
    <lineage>
        <taxon>Bacteria</taxon>
        <taxon>Candidatus Woykeibacteriota</taxon>
    </lineage>
</organism>
<feature type="transmembrane region" description="Helical" evidence="1">
    <location>
        <begin position="115"/>
        <end position="137"/>
    </location>
</feature>
<feature type="transmembrane region" description="Helical" evidence="1">
    <location>
        <begin position="29"/>
        <end position="49"/>
    </location>
</feature>
<reference evidence="2 3" key="1">
    <citation type="journal article" date="2016" name="Nat. Commun.">
        <title>Thousands of microbial genomes shed light on interconnected biogeochemical processes in an aquifer system.</title>
        <authorList>
            <person name="Anantharaman K."/>
            <person name="Brown C.T."/>
            <person name="Hug L.A."/>
            <person name="Sharon I."/>
            <person name="Castelle C.J."/>
            <person name="Probst A.J."/>
            <person name="Thomas B.C."/>
            <person name="Singh A."/>
            <person name="Wilkins M.J."/>
            <person name="Karaoz U."/>
            <person name="Brodie E.L."/>
            <person name="Williams K.H."/>
            <person name="Hubbard S.S."/>
            <person name="Banfield J.F."/>
        </authorList>
    </citation>
    <scope>NUCLEOTIDE SEQUENCE [LARGE SCALE GENOMIC DNA]</scope>
</reference>
<keyword evidence="1" id="KW-0472">Membrane</keyword>